<dbReference type="AlphaFoldDB" id="X8DKE9"/>
<dbReference type="Gene3D" id="3.40.50.150">
    <property type="entry name" value="Vaccinia Virus protein VP39"/>
    <property type="match status" value="1"/>
</dbReference>
<dbReference type="PATRIC" id="fig|1299334.3.peg.1524"/>
<reference evidence="2" key="1">
    <citation type="submission" date="2014-01" db="EMBL/GenBank/DDBJ databases">
        <authorList>
            <person name="Brown-Elliot B."/>
            <person name="Wallace R."/>
            <person name="Lenaerts A."/>
            <person name="Ordway D."/>
            <person name="DeGroote M.A."/>
            <person name="Parker T."/>
            <person name="Sizemore C."/>
            <person name="Tallon L.J."/>
            <person name="Sadzewicz L.K."/>
            <person name="Sengamalay N."/>
            <person name="Fraser C.M."/>
            <person name="Hine E."/>
            <person name="Shefchek K.A."/>
            <person name="Das S.P."/>
            <person name="Tettelin H."/>
        </authorList>
    </citation>
    <scope>NUCLEOTIDE SEQUENCE [LARGE SCALE GENOMIC DNA]</scope>
    <source>
        <strain evidence="2">4042</strain>
    </source>
</reference>
<dbReference type="EMBL" id="JAOB01000013">
    <property type="protein sequence ID" value="EUA68844.1"/>
    <property type="molecule type" value="Genomic_DNA"/>
</dbReference>
<accession>X8DKE9</accession>
<evidence type="ECO:0000256" key="1">
    <source>
        <dbReference type="SAM" id="MobiDB-lite"/>
    </source>
</evidence>
<dbReference type="InterPro" id="IPR029063">
    <property type="entry name" value="SAM-dependent_MTases_sf"/>
</dbReference>
<organism evidence="2">
    <name type="scientific">Mycobacterium xenopi 4042</name>
    <dbReference type="NCBI Taxonomy" id="1299334"/>
    <lineage>
        <taxon>Bacteria</taxon>
        <taxon>Bacillati</taxon>
        <taxon>Actinomycetota</taxon>
        <taxon>Actinomycetes</taxon>
        <taxon>Mycobacteriales</taxon>
        <taxon>Mycobacteriaceae</taxon>
        <taxon>Mycobacterium</taxon>
    </lineage>
</organism>
<name>X8DKE9_MYCXE</name>
<gene>
    <name evidence="2" type="ORF">I553_2032</name>
</gene>
<feature type="region of interest" description="Disordered" evidence="1">
    <location>
        <begin position="66"/>
        <end position="85"/>
    </location>
</feature>
<sequence length="85" mass="9736">MRDVEAMREHYARTARHWIETFDKHYDQFVALQGDQAAGCGGCIWWAARWRSSRAAWASTRFWRSSPPPTVRPRCRGPALGDAAS</sequence>
<evidence type="ECO:0000313" key="2">
    <source>
        <dbReference type="EMBL" id="EUA68844.1"/>
    </source>
</evidence>
<protein>
    <submittedName>
        <fullName evidence="2">Mycolic acid cyclopropane synthetase family protein</fullName>
    </submittedName>
</protein>
<proteinExistence type="predicted"/>
<comment type="caution">
    <text evidence="2">The sequence shown here is derived from an EMBL/GenBank/DDBJ whole genome shotgun (WGS) entry which is preliminary data.</text>
</comment>